<dbReference type="VEuPathDB" id="FungiDB:ASPWEDRAFT_498638"/>
<keyword evidence="2" id="KW-1133">Transmembrane helix</keyword>
<feature type="transmembrane region" description="Helical" evidence="2">
    <location>
        <begin position="312"/>
        <end position="331"/>
    </location>
</feature>
<reference evidence="4" key="1">
    <citation type="journal article" date="2017" name="Genome Biol.">
        <title>Comparative genomics reveals high biological diversity and specific adaptations in the industrially and medically important fungal genus Aspergillus.</title>
        <authorList>
            <person name="de Vries R.P."/>
            <person name="Riley R."/>
            <person name="Wiebenga A."/>
            <person name="Aguilar-Osorio G."/>
            <person name="Amillis S."/>
            <person name="Uchima C.A."/>
            <person name="Anderluh G."/>
            <person name="Asadollahi M."/>
            <person name="Askin M."/>
            <person name="Barry K."/>
            <person name="Battaglia E."/>
            <person name="Bayram O."/>
            <person name="Benocci T."/>
            <person name="Braus-Stromeyer S.A."/>
            <person name="Caldana C."/>
            <person name="Canovas D."/>
            <person name="Cerqueira G.C."/>
            <person name="Chen F."/>
            <person name="Chen W."/>
            <person name="Choi C."/>
            <person name="Clum A."/>
            <person name="Dos Santos R.A."/>
            <person name="Damasio A.R."/>
            <person name="Diallinas G."/>
            <person name="Emri T."/>
            <person name="Fekete E."/>
            <person name="Flipphi M."/>
            <person name="Freyberg S."/>
            <person name="Gallo A."/>
            <person name="Gournas C."/>
            <person name="Habgood R."/>
            <person name="Hainaut M."/>
            <person name="Harispe M.L."/>
            <person name="Henrissat B."/>
            <person name="Hilden K.S."/>
            <person name="Hope R."/>
            <person name="Hossain A."/>
            <person name="Karabika E."/>
            <person name="Karaffa L."/>
            <person name="Karanyi Z."/>
            <person name="Krasevec N."/>
            <person name="Kuo A."/>
            <person name="Kusch H."/>
            <person name="LaButti K."/>
            <person name="Lagendijk E.L."/>
            <person name="Lapidus A."/>
            <person name="Levasseur A."/>
            <person name="Lindquist E."/>
            <person name="Lipzen A."/>
            <person name="Logrieco A.F."/>
            <person name="MacCabe A."/>
            <person name="Maekelae M.R."/>
            <person name="Malavazi I."/>
            <person name="Melin P."/>
            <person name="Meyer V."/>
            <person name="Mielnichuk N."/>
            <person name="Miskei M."/>
            <person name="Molnar A.P."/>
            <person name="Mule G."/>
            <person name="Ngan C.Y."/>
            <person name="Orejas M."/>
            <person name="Orosz E."/>
            <person name="Ouedraogo J.P."/>
            <person name="Overkamp K.M."/>
            <person name="Park H.-S."/>
            <person name="Perrone G."/>
            <person name="Piumi F."/>
            <person name="Punt P.J."/>
            <person name="Ram A.F."/>
            <person name="Ramon A."/>
            <person name="Rauscher S."/>
            <person name="Record E."/>
            <person name="Riano-Pachon D.M."/>
            <person name="Robert V."/>
            <person name="Roehrig J."/>
            <person name="Ruller R."/>
            <person name="Salamov A."/>
            <person name="Salih N.S."/>
            <person name="Samson R.A."/>
            <person name="Sandor E."/>
            <person name="Sanguinetti M."/>
            <person name="Schuetze T."/>
            <person name="Sepcic K."/>
            <person name="Shelest E."/>
            <person name="Sherlock G."/>
            <person name="Sophianopoulou V."/>
            <person name="Squina F.M."/>
            <person name="Sun H."/>
            <person name="Susca A."/>
            <person name="Todd R.B."/>
            <person name="Tsang A."/>
            <person name="Unkles S.E."/>
            <person name="van de Wiele N."/>
            <person name="van Rossen-Uffink D."/>
            <person name="Oliveira J.V."/>
            <person name="Vesth T.C."/>
            <person name="Visser J."/>
            <person name="Yu J.-H."/>
            <person name="Zhou M."/>
            <person name="Andersen M.R."/>
            <person name="Archer D.B."/>
            <person name="Baker S.E."/>
            <person name="Benoit I."/>
            <person name="Brakhage A.A."/>
            <person name="Braus G.H."/>
            <person name="Fischer R."/>
            <person name="Frisvad J.C."/>
            <person name="Goldman G.H."/>
            <person name="Houbraken J."/>
            <person name="Oakley B."/>
            <person name="Pocsi I."/>
            <person name="Scazzocchio C."/>
            <person name="Seiboth B."/>
            <person name="vanKuyk P.A."/>
            <person name="Wortman J."/>
            <person name="Dyer P.S."/>
            <person name="Grigoriev I.V."/>
        </authorList>
    </citation>
    <scope>NUCLEOTIDE SEQUENCE [LARGE SCALE GENOMIC DNA]</scope>
    <source>
        <strain evidence="4">DTO 134E9</strain>
    </source>
</reference>
<dbReference type="RefSeq" id="XP_040688870.1">
    <property type="nucleotide sequence ID" value="XM_040837340.1"/>
</dbReference>
<evidence type="ECO:0008006" key="5">
    <source>
        <dbReference type="Google" id="ProtNLM"/>
    </source>
</evidence>
<dbReference type="Proteomes" id="UP000184383">
    <property type="component" value="Unassembled WGS sequence"/>
</dbReference>
<dbReference type="InterPro" id="IPR037737">
    <property type="entry name" value="Srf1"/>
</dbReference>
<keyword evidence="4" id="KW-1185">Reference proteome</keyword>
<accession>A0A1L9RJW7</accession>
<proteinExistence type="predicted"/>
<dbReference type="GO" id="GO:0000324">
    <property type="term" value="C:fungal-type vacuole"/>
    <property type="evidence" value="ECO:0007669"/>
    <property type="project" value="TreeGrafter"/>
</dbReference>
<name>A0A1L9RJW7_ASPWE</name>
<organism evidence="3 4">
    <name type="scientific">Aspergillus wentii DTO 134E9</name>
    <dbReference type="NCBI Taxonomy" id="1073089"/>
    <lineage>
        <taxon>Eukaryota</taxon>
        <taxon>Fungi</taxon>
        <taxon>Dikarya</taxon>
        <taxon>Ascomycota</taxon>
        <taxon>Pezizomycotina</taxon>
        <taxon>Eurotiomycetes</taxon>
        <taxon>Eurotiomycetidae</taxon>
        <taxon>Eurotiales</taxon>
        <taxon>Aspergillaceae</taxon>
        <taxon>Aspergillus</taxon>
        <taxon>Aspergillus subgen. Cremei</taxon>
    </lineage>
</organism>
<evidence type="ECO:0000313" key="3">
    <source>
        <dbReference type="EMBL" id="OJJ35194.1"/>
    </source>
</evidence>
<evidence type="ECO:0000256" key="1">
    <source>
        <dbReference type="SAM" id="MobiDB-lite"/>
    </source>
</evidence>
<dbReference type="GeneID" id="63753188"/>
<evidence type="ECO:0000313" key="4">
    <source>
        <dbReference type="Proteomes" id="UP000184383"/>
    </source>
</evidence>
<feature type="region of interest" description="Disordered" evidence="1">
    <location>
        <begin position="190"/>
        <end position="212"/>
    </location>
</feature>
<dbReference type="GO" id="GO:0071944">
    <property type="term" value="C:cell periphery"/>
    <property type="evidence" value="ECO:0007669"/>
    <property type="project" value="TreeGrafter"/>
</dbReference>
<dbReference type="PANTHER" id="PTHR36819">
    <property type="entry name" value="REGULATOR OF PHOSPHOLIPASE D SRF1"/>
    <property type="match status" value="1"/>
</dbReference>
<sequence>MAQDARDSSFPPPPEPESYFDEKLLNAPVAADWAPRTSDLSQTGPNGDARSVEPFRSGISDPSASASRTPEECTVGVGGIDGQRDKERKIRTLPAWIRSVDHNDDEDVSDAAVTDRLLPSQPDDAIVAQHNHSPYSTSRPDRGDHRGDEESGEREVSPRRESRWKTFSRAIAYPRPDGVEEKLVTPDWMDENHGDYTQPWRGRLEQPEDSEDPLRRKRRREIWFRRFHTTLLRSPIVPLIFRLTVWFFSLTALALGGSIQHLSNKDQHPQGPSALMAIVVDAVALVYLVYITFDEYTSKPLGLRSASAKARLILLDIIFIVFDSANLSLAFESLSTVQGSCTLAEVNQEITPKNDKICDRQKALASVLLVALLAWLMTFSVSVLRLVERVTK</sequence>
<feature type="region of interest" description="Disordered" evidence="1">
    <location>
        <begin position="1"/>
        <end position="161"/>
    </location>
</feature>
<feature type="transmembrane region" description="Helical" evidence="2">
    <location>
        <begin position="363"/>
        <end position="387"/>
    </location>
</feature>
<dbReference type="EMBL" id="KV878212">
    <property type="protein sequence ID" value="OJJ35194.1"/>
    <property type="molecule type" value="Genomic_DNA"/>
</dbReference>
<dbReference type="AlphaFoldDB" id="A0A1L9RJW7"/>
<evidence type="ECO:0000256" key="2">
    <source>
        <dbReference type="SAM" id="Phobius"/>
    </source>
</evidence>
<gene>
    <name evidence="3" type="ORF">ASPWEDRAFT_498638</name>
</gene>
<feature type="transmembrane region" description="Helical" evidence="2">
    <location>
        <begin position="239"/>
        <end position="259"/>
    </location>
</feature>
<dbReference type="OrthoDB" id="2589563at2759"/>
<feature type="transmembrane region" description="Helical" evidence="2">
    <location>
        <begin position="271"/>
        <end position="291"/>
    </location>
</feature>
<protein>
    <recommendedName>
        <fullName evidence="5">Regulator of phospholipase D SRF1</fullName>
    </recommendedName>
</protein>
<feature type="compositionally biased region" description="Basic and acidic residues" evidence="1">
    <location>
        <begin position="139"/>
        <end position="161"/>
    </location>
</feature>
<keyword evidence="2" id="KW-0812">Transmembrane</keyword>
<dbReference type="PANTHER" id="PTHR36819:SF1">
    <property type="entry name" value="REGULATOR OF PHOSPHOLIPASE D SRF1"/>
    <property type="match status" value="1"/>
</dbReference>
<keyword evidence="2" id="KW-0472">Membrane</keyword>